<comment type="caution">
    <text evidence="2">The sequence shown here is derived from an EMBL/GenBank/DDBJ whole genome shotgun (WGS) entry which is preliminary data.</text>
</comment>
<evidence type="ECO:0000313" key="2">
    <source>
        <dbReference type="EMBL" id="NMW92482.1"/>
    </source>
</evidence>
<dbReference type="Proteomes" id="UP000575397">
    <property type="component" value="Unassembled WGS sequence"/>
</dbReference>
<evidence type="ECO:0000313" key="6">
    <source>
        <dbReference type="Proteomes" id="UP000582487"/>
    </source>
</evidence>
<accession>A0A378PEL0</accession>
<dbReference type="GeneID" id="61168138"/>
<protein>
    <submittedName>
        <fullName evidence="2">Uncharacterized protein</fullName>
    </submittedName>
</protein>
<dbReference type="Proteomes" id="UP000582487">
    <property type="component" value="Unassembled WGS sequence"/>
</dbReference>
<evidence type="ECO:0000313" key="5">
    <source>
        <dbReference type="Proteomes" id="UP000578252"/>
    </source>
</evidence>
<dbReference type="EMBL" id="JABCUS010000017">
    <property type="protein sequence ID" value="NMX03877.1"/>
    <property type="molecule type" value="Genomic_DNA"/>
</dbReference>
<dbReference type="AlphaFoldDB" id="A0A378PEL0"/>
<gene>
    <name evidence="2" type="ORF">HHJ74_01960</name>
    <name evidence="3" type="ORF">HHJ77_08045</name>
    <name evidence="1" type="ORF">HHJ78_07270</name>
</gene>
<reference evidence="4 5" key="1">
    <citation type="submission" date="2020-04" db="EMBL/GenBank/DDBJ databases">
        <title>Antimicrobial susceptibility and clonality of vaginal-derived multi-drug resistant Mobiluncus isolates in China.</title>
        <authorList>
            <person name="Zhang X."/>
        </authorList>
    </citation>
    <scope>NUCLEOTIDE SEQUENCE [LARGE SCALE GENOMIC DNA]</scope>
    <source>
        <strain evidence="3 4">12</strain>
        <strain evidence="1 5">13</strain>
        <strain evidence="2 6">7</strain>
    </source>
</reference>
<dbReference type="EMBL" id="JABCUV010000001">
    <property type="protein sequence ID" value="NMW92482.1"/>
    <property type="molecule type" value="Genomic_DNA"/>
</dbReference>
<evidence type="ECO:0000313" key="1">
    <source>
        <dbReference type="EMBL" id="NMW65331.1"/>
    </source>
</evidence>
<evidence type="ECO:0000313" key="4">
    <source>
        <dbReference type="Proteomes" id="UP000575397"/>
    </source>
</evidence>
<organism evidence="2 6">
    <name type="scientific">Mobiluncus mulieris</name>
    <dbReference type="NCBI Taxonomy" id="2052"/>
    <lineage>
        <taxon>Bacteria</taxon>
        <taxon>Bacillati</taxon>
        <taxon>Actinomycetota</taxon>
        <taxon>Actinomycetes</taxon>
        <taxon>Actinomycetales</taxon>
        <taxon>Actinomycetaceae</taxon>
        <taxon>Mobiluncus</taxon>
    </lineage>
</organism>
<dbReference type="EMBL" id="JABCUR010000005">
    <property type="protein sequence ID" value="NMW65331.1"/>
    <property type="molecule type" value="Genomic_DNA"/>
</dbReference>
<sequence>MRLRATLDAKNRLSPPLWKQTIYFICGKPYIEQAFECKDTPRLEQTPHEFDP</sequence>
<evidence type="ECO:0000313" key="3">
    <source>
        <dbReference type="EMBL" id="NMX03877.1"/>
    </source>
</evidence>
<name>A0A378PEL0_9ACTO</name>
<dbReference type="Proteomes" id="UP000578252">
    <property type="component" value="Unassembled WGS sequence"/>
</dbReference>
<proteinExistence type="predicted"/>
<dbReference type="RefSeq" id="WP_004012179.1">
    <property type="nucleotide sequence ID" value="NZ_CAMPNB010000001.1"/>
</dbReference>